<gene>
    <name evidence="1" type="ORF">HPB49_006448</name>
</gene>
<accession>A0ACB8C7P4</accession>
<proteinExistence type="predicted"/>
<reference evidence="1" key="1">
    <citation type="submission" date="2020-05" db="EMBL/GenBank/DDBJ databases">
        <title>Large-scale comparative analyses of tick genomes elucidate their genetic diversity and vector capacities.</title>
        <authorList>
            <person name="Jia N."/>
            <person name="Wang J."/>
            <person name="Shi W."/>
            <person name="Du L."/>
            <person name="Sun Y."/>
            <person name="Zhan W."/>
            <person name="Jiang J."/>
            <person name="Wang Q."/>
            <person name="Zhang B."/>
            <person name="Ji P."/>
            <person name="Sakyi L.B."/>
            <person name="Cui X."/>
            <person name="Yuan T."/>
            <person name="Jiang B."/>
            <person name="Yang W."/>
            <person name="Lam T.T.-Y."/>
            <person name="Chang Q."/>
            <person name="Ding S."/>
            <person name="Wang X."/>
            <person name="Zhu J."/>
            <person name="Ruan X."/>
            <person name="Zhao L."/>
            <person name="Wei J."/>
            <person name="Que T."/>
            <person name="Du C."/>
            <person name="Cheng J."/>
            <person name="Dai P."/>
            <person name="Han X."/>
            <person name="Huang E."/>
            <person name="Gao Y."/>
            <person name="Liu J."/>
            <person name="Shao H."/>
            <person name="Ye R."/>
            <person name="Li L."/>
            <person name="Wei W."/>
            <person name="Wang X."/>
            <person name="Wang C."/>
            <person name="Yang T."/>
            <person name="Huo Q."/>
            <person name="Li W."/>
            <person name="Guo W."/>
            <person name="Chen H."/>
            <person name="Zhou L."/>
            <person name="Ni X."/>
            <person name="Tian J."/>
            <person name="Zhou Y."/>
            <person name="Sheng Y."/>
            <person name="Liu T."/>
            <person name="Pan Y."/>
            <person name="Xia L."/>
            <person name="Li J."/>
            <person name="Zhao F."/>
            <person name="Cao W."/>
        </authorList>
    </citation>
    <scope>NUCLEOTIDE SEQUENCE</scope>
    <source>
        <strain evidence="1">Dsil-2018</strain>
    </source>
</reference>
<organism evidence="1 2">
    <name type="scientific">Dermacentor silvarum</name>
    <name type="common">Tick</name>
    <dbReference type="NCBI Taxonomy" id="543639"/>
    <lineage>
        <taxon>Eukaryota</taxon>
        <taxon>Metazoa</taxon>
        <taxon>Ecdysozoa</taxon>
        <taxon>Arthropoda</taxon>
        <taxon>Chelicerata</taxon>
        <taxon>Arachnida</taxon>
        <taxon>Acari</taxon>
        <taxon>Parasitiformes</taxon>
        <taxon>Ixodida</taxon>
        <taxon>Ixodoidea</taxon>
        <taxon>Ixodidae</taxon>
        <taxon>Rhipicephalinae</taxon>
        <taxon>Dermacentor</taxon>
    </lineage>
</organism>
<dbReference type="Proteomes" id="UP000821865">
    <property type="component" value="Chromosome 8"/>
</dbReference>
<name>A0ACB8C7P4_DERSI</name>
<comment type="caution">
    <text evidence="1">The sequence shown here is derived from an EMBL/GenBank/DDBJ whole genome shotgun (WGS) entry which is preliminary data.</text>
</comment>
<protein>
    <submittedName>
        <fullName evidence="1">Uncharacterized protein</fullName>
    </submittedName>
</protein>
<evidence type="ECO:0000313" key="1">
    <source>
        <dbReference type="EMBL" id="KAH7936938.1"/>
    </source>
</evidence>
<sequence length="240" mass="26161">MFSTSCQLDDKKKENQASATAVNLLSQQASPVILLQCLTARVAGTATSKHYRILFDGGSQRSFITIDASRTLGCQFLEEETVNVGVFGGRNTQKTMRRVRVMVFPEKTDKPIGIEALEVEDICSDHIPIPDEVIKKMEETGLDTRALSLGGDNGNSVDILIGSDYYWQLVTGDVKTVWKKWKDLKAVPTKLGWSVQGPLPFPGSIVHCSSVIVLRTCVEEDTVSGGSLEILGPGKSRCPS</sequence>
<keyword evidence="2" id="KW-1185">Reference proteome</keyword>
<evidence type="ECO:0000313" key="2">
    <source>
        <dbReference type="Proteomes" id="UP000821865"/>
    </source>
</evidence>
<dbReference type="EMBL" id="CM023477">
    <property type="protein sequence ID" value="KAH7936938.1"/>
    <property type="molecule type" value="Genomic_DNA"/>
</dbReference>